<protein>
    <submittedName>
        <fullName evidence="1">Uncharacterized protein</fullName>
    </submittedName>
</protein>
<reference evidence="1" key="1">
    <citation type="submission" date="2003-11" db="EMBL/GenBank/DDBJ databases">
        <authorList>
            <person name="Heidelberg J.F."/>
            <person name="Eisen J.A."/>
            <person name="Nelson W.C."/>
            <person name="DeLong E.F."/>
        </authorList>
    </citation>
    <scope>NUCLEOTIDE SEQUENCE</scope>
</reference>
<proteinExistence type="predicted"/>
<dbReference type="EMBL" id="AY458645">
    <property type="protein sequence ID" value="AAR38075.1"/>
    <property type="molecule type" value="Genomic_DNA"/>
</dbReference>
<reference evidence="1" key="2">
    <citation type="submission" date="2003-12" db="EMBL/GenBank/DDBJ databases">
        <title>Monterey Bay Coastal Ocean Microbial Observatory environmental clone sequencing.</title>
        <authorList>
            <person name="DeLong E.F."/>
        </authorList>
    </citation>
    <scope>NUCLEOTIDE SEQUENCE</scope>
</reference>
<organism evidence="1">
    <name type="scientific">uncultured marine bacterium 577</name>
    <dbReference type="NCBI Taxonomy" id="257398"/>
    <lineage>
        <taxon>Bacteria</taxon>
        <taxon>environmental samples</taxon>
    </lineage>
</organism>
<sequence>MFLQCNDTDTAGKEGHIAYIKYKSLEEDLI</sequence>
<accession>Q6SFY7</accession>
<dbReference type="AlphaFoldDB" id="Q6SFY7"/>
<name>Q6SFY7_9BACT</name>
<evidence type="ECO:0000313" key="1">
    <source>
        <dbReference type="EMBL" id="AAR38075.1"/>
    </source>
</evidence>
<gene>
    <name evidence="1" type="ORF">MBMO_EBAC080-L12H07.24</name>
</gene>